<dbReference type="InterPro" id="IPR023577">
    <property type="entry name" value="CYTH_domain"/>
</dbReference>
<evidence type="ECO:0000313" key="3">
    <source>
        <dbReference type="Proteomes" id="UP000001918"/>
    </source>
</evidence>
<dbReference type="CDD" id="cd07890">
    <property type="entry name" value="CYTH-like_AC_IV-like"/>
    <property type="match status" value="1"/>
</dbReference>
<dbReference type="RefSeq" id="WP_012850621.1">
    <property type="nucleotide sequence ID" value="NC_013510.1"/>
</dbReference>
<dbReference type="SUPFAM" id="SSF55154">
    <property type="entry name" value="CYTH-like phosphatases"/>
    <property type="match status" value="1"/>
</dbReference>
<dbReference type="KEGG" id="tcu:Tcur_0232"/>
<dbReference type="HOGENOM" id="CLU_1501988_0_0_11"/>
<evidence type="ECO:0000259" key="1">
    <source>
        <dbReference type="PROSITE" id="PS51707"/>
    </source>
</evidence>
<dbReference type="NCBIfam" id="TIGR00318">
    <property type="entry name" value="cyaB"/>
    <property type="match status" value="1"/>
</dbReference>
<dbReference type="PROSITE" id="PS51707">
    <property type="entry name" value="CYTH"/>
    <property type="match status" value="1"/>
</dbReference>
<dbReference type="InterPro" id="IPR008173">
    <property type="entry name" value="Adenylyl_cyclase_CyaB"/>
</dbReference>
<dbReference type="PANTHER" id="PTHR21028">
    <property type="entry name" value="SI:CH211-156B7.4"/>
    <property type="match status" value="1"/>
</dbReference>
<dbReference type="PANTHER" id="PTHR21028:SF2">
    <property type="entry name" value="CYTH DOMAIN-CONTAINING PROTEIN"/>
    <property type="match status" value="1"/>
</dbReference>
<reference evidence="2 3" key="1">
    <citation type="journal article" date="2011" name="Stand. Genomic Sci.">
        <title>Complete genome sequence of Thermomonospora curvata type strain (B9).</title>
        <authorList>
            <person name="Chertkov O."/>
            <person name="Sikorski J."/>
            <person name="Nolan M."/>
            <person name="Lapidus A."/>
            <person name="Lucas S."/>
            <person name="Del Rio T.G."/>
            <person name="Tice H."/>
            <person name="Cheng J.F."/>
            <person name="Goodwin L."/>
            <person name="Pitluck S."/>
            <person name="Liolios K."/>
            <person name="Ivanova N."/>
            <person name="Mavromatis K."/>
            <person name="Mikhailova N."/>
            <person name="Ovchinnikova G."/>
            <person name="Pati A."/>
            <person name="Chen A."/>
            <person name="Palaniappan K."/>
            <person name="Djao O.D."/>
            <person name="Land M."/>
            <person name="Hauser L."/>
            <person name="Chang Y.J."/>
            <person name="Jeffries C.D."/>
            <person name="Brettin T."/>
            <person name="Han C."/>
            <person name="Detter J.C."/>
            <person name="Rohde M."/>
            <person name="Goker M."/>
            <person name="Woyke T."/>
            <person name="Bristow J."/>
            <person name="Eisen J.A."/>
            <person name="Markowitz V."/>
            <person name="Hugenholtz P."/>
            <person name="Klenk H.P."/>
            <person name="Kyrpides N.C."/>
        </authorList>
    </citation>
    <scope>NUCLEOTIDE SEQUENCE [LARGE SCALE GENOMIC DNA]</scope>
    <source>
        <strain evidence="3">ATCC 19995 / DSM 43183 / JCM 3096 / KCTC 9072 / NBRC 15933 / NCIMB 10081 / Henssen B9</strain>
    </source>
</reference>
<dbReference type="Pfam" id="PF01928">
    <property type="entry name" value="CYTH"/>
    <property type="match status" value="1"/>
</dbReference>
<dbReference type="EMBL" id="CP001738">
    <property type="protein sequence ID" value="ACY95837.1"/>
    <property type="molecule type" value="Genomic_DNA"/>
</dbReference>
<dbReference type="Proteomes" id="UP000001918">
    <property type="component" value="Chromosome"/>
</dbReference>
<dbReference type="InterPro" id="IPR033469">
    <property type="entry name" value="CYTH-like_dom_sf"/>
</dbReference>
<evidence type="ECO:0000313" key="2">
    <source>
        <dbReference type="EMBL" id="ACY95837.1"/>
    </source>
</evidence>
<accession>D1A1B5</accession>
<dbReference type="STRING" id="471852.Tcur_0232"/>
<dbReference type="AlphaFoldDB" id="D1A1B5"/>
<feature type="domain" description="CYTH" evidence="1">
    <location>
        <begin position="1"/>
        <end position="175"/>
    </location>
</feature>
<protein>
    <submittedName>
        <fullName evidence="2">Adenylyl cyclase CyaB</fullName>
    </submittedName>
</protein>
<dbReference type="eggNOG" id="COG1437">
    <property type="taxonomic scope" value="Bacteria"/>
</dbReference>
<dbReference type="OrthoDB" id="3216512at2"/>
<gene>
    <name evidence="2" type="ordered locus">Tcur_0232</name>
</gene>
<dbReference type="Gene3D" id="2.40.320.10">
    <property type="entry name" value="Hypothetical Protein Pfu-838710-001"/>
    <property type="match status" value="1"/>
</dbReference>
<keyword evidence="3" id="KW-1185">Reference proteome</keyword>
<sequence>MREVEVKFRVRDAESLQAALKAQGIEPGEPIHQDDQAYAPVGWRFGDSKLGVSFVRLRTVNGRHFFTLKQPRENAQSCLEYETEVADREQMHHAIVHMGFYPTVRVAKTRRTAKVGDITLCVDDLDGVGTFLELERMIPADAPVIEAQRQLAAFVAGLGIDAEHTDETYDSLVRAAQG</sequence>
<organism evidence="2 3">
    <name type="scientific">Thermomonospora curvata (strain ATCC 19995 / DSM 43183 / JCM 3096 / KCTC 9072 / NBRC 15933 / NCIMB 10081 / Henssen B9)</name>
    <dbReference type="NCBI Taxonomy" id="471852"/>
    <lineage>
        <taxon>Bacteria</taxon>
        <taxon>Bacillati</taxon>
        <taxon>Actinomycetota</taxon>
        <taxon>Actinomycetes</taxon>
        <taxon>Streptosporangiales</taxon>
        <taxon>Thermomonosporaceae</taxon>
        <taxon>Thermomonospora</taxon>
    </lineage>
</organism>
<proteinExistence type="predicted"/>
<name>D1A1B5_THECD</name>
<dbReference type="SMART" id="SM01118">
    <property type="entry name" value="CYTH"/>
    <property type="match status" value="1"/>
</dbReference>